<evidence type="ECO:0000313" key="2">
    <source>
        <dbReference type="EMBL" id="TYK27798.1"/>
    </source>
</evidence>
<evidence type="ECO:0000313" key="3">
    <source>
        <dbReference type="Proteomes" id="UP000321947"/>
    </source>
</evidence>
<sequence length="121" mass="13483">MCGCVRCGSPQNIDGGQGSYHGKASGYRQRQHQDRPHHSTPQQQQATTNTPSFSSSMETLIRGYMKRNDALLQSQATSIRNLELQMGQIAIDFSERPQVFLPSNTEMSNQAGDLKKRSVKL</sequence>
<proteinExistence type="predicted"/>
<evidence type="ECO:0000256" key="1">
    <source>
        <dbReference type="SAM" id="MobiDB-lite"/>
    </source>
</evidence>
<protein>
    <submittedName>
        <fullName evidence="2">Uncharacterized protein</fullName>
    </submittedName>
</protein>
<dbReference type="Proteomes" id="UP000321947">
    <property type="component" value="Unassembled WGS sequence"/>
</dbReference>
<accession>A0A5D3DWD5</accession>
<feature type="compositionally biased region" description="Low complexity" evidence="1">
    <location>
        <begin position="40"/>
        <end position="51"/>
    </location>
</feature>
<dbReference type="EMBL" id="SSTD01002485">
    <property type="protein sequence ID" value="TYK27798.1"/>
    <property type="molecule type" value="Genomic_DNA"/>
</dbReference>
<feature type="region of interest" description="Disordered" evidence="1">
    <location>
        <begin position="102"/>
        <end position="121"/>
    </location>
</feature>
<reference evidence="2 3" key="1">
    <citation type="submission" date="2019-08" db="EMBL/GenBank/DDBJ databases">
        <title>Draft genome sequences of two oriental melons (Cucumis melo L. var makuwa).</title>
        <authorList>
            <person name="Kwon S.-Y."/>
        </authorList>
    </citation>
    <scope>NUCLEOTIDE SEQUENCE [LARGE SCALE GENOMIC DNA]</scope>
    <source>
        <strain evidence="3">cv. Chang Bougi</strain>
        <tissue evidence="2">Leaf</tissue>
    </source>
</reference>
<feature type="region of interest" description="Disordered" evidence="1">
    <location>
        <begin position="13"/>
        <end position="60"/>
    </location>
</feature>
<organism evidence="2 3">
    <name type="scientific">Cucumis melo var. makuwa</name>
    <name type="common">Oriental melon</name>
    <dbReference type="NCBI Taxonomy" id="1194695"/>
    <lineage>
        <taxon>Eukaryota</taxon>
        <taxon>Viridiplantae</taxon>
        <taxon>Streptophyta</taxon>
        <taxon>Embryophyta</taxon>
        <taxon>Tracheophyta</taxon>
        <taxon>Spermatophyta</taxon>
        <taxon>Magnoliopsida</taxon>
        <taxon>eudicotyledons</taxon>
        <taxon>Gunneridae</taxon>
        <taxon>Pentapetalae</taxon>
        <taxon>rosids</taxon>
        <taxon>fabids</taxon>
        <taxon>Cucurbitales</taxon>
        <taxon>Cucurbitaceae</taxon>
        <taxon>Benincaseae</taxon>
        <taxon>Cucumis</taxon>
    </lineage>
</organism>
<dbReference type="AlphaFoldDB" id="A0A5D3DWD5"/>
<gene>
    <name evidence="2" type="ORF">E5676_scaffold749G00200</name>
</gene>
<feature type="compositionally biased region" description="Polar residues" evidence="1">
    <location>
        <begin position="102"/>
        <end position="111"/>
    </location>
</feature>
<name>A0A5D3DWD5_CUCMM</name>
<comment type="caution">
    <text evidence="2">The sequence shown here is derived from an EMBL/GenBank/DDBJ whole genome shotgun (WGS) entry which is preliminary data.</text>
</comment>